<sequence>MSDEEALSQIKKGHDTMCVMLSSRHKNLETVRSVWIREDIKIDKLLQSKYERHQKCRACCKQLKNLSNVVKNKAAHVGRHGSAFKELQLLMAPLDDSL</sequence>
<evidence type="ECO:0000313" key="1">
    <source>
        <dbReference type="EMBL" id="KAG8001071.1"/>
    </source>
</evidence>
<reference evidence="1" key="1">
    <citation type="submission" date="2020-04" db="EMBL/GenBank/DDBJ databases">
        <title>A chromosome-scale assembly and high-density genetic map of the yellow drum (Nibea albiflora) genome.</title>
        <authorList>
            <person name="Xu D."/>
            <person name="Zhang W."/>
            <person name="Chen R."/>
            <person name="Tan P."/>
            <person name="Wang L."/>
            <person name="Song H."/>
            <person name="Tian L."/>
            <person name="Zhu Q."/>
            <person name="Wang B."/>
        </authorList>
    </citation>
    <scope>NUCLEOTIDE SEQUENCE</scope>
    <source>
        <strain evidence="1">ZJHYS-2018</strain>
    </source>
</reference>
<gene>
    <name evidence="1" type="primary">KATNB1.3</name>
    <name evidence="1" type="ORF">GBF38_006556</name>
</gene>
<dbReference type="EMBL" id="CM024795">
    <property type="protein sequence ID" value="KAG8001071.1"/>
    <property type="molecule type" value="Genomic_DNA"/>
</dbReference>
<dbReference type="Proteomes" id="UP000805704">
    <property type="component" value="Chromosome 7"/>
</dbReference>
<keyword evidence="2" id="KW-1185">Reference proteome</keyword>
<comment type="caution">
    <text evidence="1">The sequence shown here is derived from an EMBL/GenBank/DDBJ whole genome shotgun (WGS) entry which is preliminary data.</text>
</comment>
<proteinExistence type="predicted"/>
<accession>A0ACB7EJN1</accession>
<organism evidence="1 2">
    <name type="scientific">Nibea albiflora</name>
    <name type="common">Yellow drum</name>
    <name type="synonym">Corvina albiflora</name>
    <dbReference type="NCBI Taxonomy" id="240163"/>
    <lineage>
        <taxon>Eukaryota</taxon>
        <taxon>Metazoa</taxon>
        <taxon>Chordata</taxon>
        <taxon>Craniata</taxon>
        <taxon>Vertebrata</taxon>
        <taxon>Euteleostomi</taxon>
        <taxon>Actinopterygii</taxon>
        <taxon>Neopterygii</taxon>
        <taxon>Teleostei</taxon>
        <taxon>Neoteleostei</taxon>
        <taxon>Acanthomorphata</taxon>
        <taxon>Eupercaria</taxon>
        <taxon>Sciaenidae</taxon>
        <taxon>Nibea</taxon>
    </lineage>
</organism>
<evidence type="ECO:0000313" key="2">
    <source>
        <dbReference type="Proteomes" id="UP000805704"/>
    </source>
</evidence>
<protein>
    <submittedName>
        <fullName evidence="1">Katanin p80 WD40 repeat-containing subunit B1</fullName>
    </submittedName>
</protein>
<name>A0ACB7EJN1_NIBAL</name>